<evidence type="ECO:0000313" key="3">
    <source>
        <dbReference type="EMBL" id="CAB9511634.1"/>
    </source>
</evidence>
<name>A0A9N8E2N7_9STRA</name>
<evidence type="ECO:0000256" key="2">
    <source>
        <dbReference type="SAM" id="Phobius"/>
    </source>
</evidence>
<dbReference type="SUPFAM" id="SSF53448">
    <property type="entry name" value="Nucleotide-diphospho-sugar transferases"/>
    <property type="match status" value="1"/>
</dbReference>
<dbReference type="InterPro" id="IPR021067">
    <property type="entry name" value="Glycosyltransferase"/>
</dbReference>
<dbReference type="AlphaFoldDB" id="A0A9N8E2N7"/>
<protein>
    <recommendedName>
        <fullName evidence="5">Glycosyltransferase (GlcNAc)</fullName>
    </recommendedName>
</protein>
<gene>
    <name evidence="3" type="ORF">SEMRO_494_G154300.2</name>
</gene>
<organism evidence="3 4">
    <name type="scientific">Seminavis robusta</name>
    <dbReference type="NCBI Taxonomy" id="568900"/>
    <lineage>
        <taxon>Eukaryota</taxon>
        <taxon>Sar</taxon>
        <taxon>Stramenopiles</taxon>
        <taxon>Ochrophyta</taxon>
        <taxon>Bacillariophyta</taxon>
        <taxon>Bacillariophyceae</taxon>
        <taxon>Bacillariophycidae</taxon>
        <taxon>Naviculales</taxon>
        <taxon>Naviculaceae</taxon>
        <taxon>Seminavis</taxon>
    </lineage>
</organism>
<dbReference type="OrthoDB" id="76265at2759"/>
<keyword evidence="2" id="KW-1133">Transmembrane helix</keyword>
<dbReference type="PANTHER" id="PTHR34496:SF6">
    <property type="entry name" value="GLYCOSYLTRANSFERASE 2-LIKE DOMAIN-CONTAINING PROTEIN"/>
    <property type="match status" value="1"/>
</dbReference>
<keyword evidence="2" id="KW-0812">Transmembrane</keyword>
<dbReference type="Proteomes" id="UP001153069">
    <property type="component" value="Unassembled WGS sequence"/>
</dbReference>
<dbReference type="Gene3D" id="3.90.550.10">
    <property type="entry name" value="Spore Coat Polysaccharide Biosynthesis Protein SpsA, Chain A"/>
    <property type="match status" value="1"/>
</dbReference>
<reference evidence="3" key="1">
    <citation type="submission" date="2020-06" db="EMBL/GenBank/DDBJ databases">
        <authorList>
            <consortium name="Plant Systems Biology data submission"/>
        </authorList>
    </citation>
    <scope>NUCLEOTIDE SEQUENCE</scope>
    <source>
        <strain evidence="3">D6</strain>
    </source>
</reference>
<dbReference type="EMBL" id="CAICTM010000493">
    <property type="protein sequence ID" value="CAB9511634.1"/>
    <property type="molecule type" value="Genomic_DNA"/>
</dbReference>
<keyword evidence="2" id="KW-0472">Membrane</keyword>
<proteinExistence type="predicted"/>
<dbReference type="InterPro" id="IPR029044">
    <property type="entry name" value="Nucleotide-diphossugar_trans"/>
</dbReference>
<evidence type="ECO:0000313" key="4">
    <source>
        <dbReference type="Proteomes" id="UP001153069"/>
    </source>
</evidence>
<feature type="region of interest" description="Disordered" evidence="1">
    <location>
        <begin position="101"/>
        <end position="158"/>
    </location>
</feature>
<dbReference type="CDD" id="cd00761">
    <property type="entry name" value="Glyco_tranf_GTA_type"/>
    <property type="match status" value="1"/>
</dbReference>
<dbReference type="Pfam" id="PF11397">
    <property type="entry name" value="GlcNAc"/>
    <property type="match status" value="2"/>
</dbReference>
<feature type="region of interest" description="Disordered" evidence="1">
    <location>
        <begin position="1"/>
        <end position="34"/>
    </location>
</feature>
<evidence type="ECO:0008006" key="5">
    <source>
        <dbReference type="Google" id="ProtNLM"/>
    </source>
</evidence>
<feature type="compositionally biased region" description="Basic residues" evidence="1">
    <location>
        <begin position="22"/>
        <end position="34"/>
    </location>
</feature>
<evidence type="ECO:0000256" key="1">
    <source>
        <dbReference type="SAM" id="MobiDB-lite"/>
    </source>
</evidence>
<accession>A0A9N8E2N7</accession>
<feature type="compositionally biased region" description="Polar residues" evidence="1">
    <location>
        <begin position="143"/>
        <end position="157"/>
    </location>
</feature>
<comment type="caution">
    <text evidence="3">The sequence shown here is derived from an EMBL/GenBank/DDBJ whole genome shotgun (WGS) entry which is preliminary data.</text>
</comment>
<sequence>MRRSSSNSDEEEEDVIRPLPLPRKRKKRQRGMHVMSRHQKELLIRLIFAFVTLYGFLATGLLLRLPTGEWDGEDMALLLDEEQQQQQPPPDNPRLRTRLVQHQPQERVPASTSSSSRSSTSRDKDPHDDNPHQQPPLPKQDENQNTFPVTISKTDTGNDLEEIDHPVLAYGGILPDDLAQTMVVPKFWNPSRYGGNVREYLGNHGKQLPSKETALSIGSKIPLPTKDGEQQQLDTIFVSIASYRDPECLHTLESIYARAQYPQRIRTVVVDQRRDDDTYSCLPTDCDDNSTNNPNALCQYRHLLELYDFDARLAVGPTFARHVAYRHYRGEYFAMQIDSHVRFVQDFDTDIIQQLKSANNEMAVLSTYLLDLNGAIDPVTHASKRNNSRALLCNVYFENGVVHNGQQAARPSHIVGTPTLHPFWAAGFSFARGHFLVTVPYDPYLPMVFQGEEISMAVRGFTYGYDFYAPERSVCFHMYALHKNRANRLAVPRFTENRKLYRHVTEEDVAVAAMTRLRGIIGMTTNSIVERDNHNALEQESYGVGQVRSPAQFYKTFGIHVDSQTMENHLCWFAGESMQNKFVPFLRKDGMGIDYDKLNYEFKDPAPDQP</sequence>
<keyword evidence="4" id="KW-1185">Reference proteome</keyword>
<feature type="transmembrane region" description="Helical" evidence="2">
    <location>
        <begin position="42"/>
        <end position="63"/>
    </location>
</feature>
<feature type="compositionally biased region" description="Basic and acidic residues" evidence="1">
    <location>
        <begin position="120"/>
        <end position="131"/>
    </location>
</feature>
<dbReference type="PANTHER" id="PTHR34496">
    <property type="entry name" value="GLCNAC TRANSFERASE-RELATED"/>
    <property type="match status" value="1"/>
</dbReference>